<proteinExistence type="predicted"/>
<reference evidence="1" key="1">
    <citation type="journal article" date="2021" name="PeerJ">
        <title>Extensive microbial diversity within the chicken gut microbiome revealed by metagenomics and culture.</title>
        <authorList>
            <person name="Gilroy R."/>
            <person name="Ravi A."/>
            <person name="Getino M."/>
            <person name="Pursley I."/>
            <person name="Horton D.L."/>
            <person name="Alikhan N.F."/>
            <person name="Baker D."/>
            <person name="Gharbi K."/>
            <person name="Hall N."/>
            <person name="Watson M."/>
            <person name="Adriaenssens E.M."/>
            <person name="Foster-Nyarko E."/>
            <person name="Jarju S."/>
            <person name="Secka A."/>
            <person name="Antonio M."/>
            <person name="Oren A."/>
            <person name="Chaudhuri R.R."/>
            <person name="La Ragione R."/>
            <person name="Hildebrand F."/>
            <person name="Pallen M.J."/>
        </authorList>
    </citation>
    <scope>NUCLEOTIDE SEQUENCE</scope>
    <source>
        <strain evidence="1">CHK195-9823</strain>
    </source>
</reference>
<reference evidence="1" key="2">
    <citation type="submission" date="2021-04" db="EMBL/GenBank/DDBJ databases">
        <authorList>
            <person name="Gilroy R."/>
        </authorList>
    </citation>
    <scope>NUCLEOTIDE SEQUENCE</scope>
    <source>
        <strain evidence="1">CHK195-9823</strain>
    </source>
</reference>
<comment type="caution">
    <text evidence="1">The sequence shown here is derived from an EMBL/GenBank/DDBJ whole genome shotgun (WGS) entry which is preliminary data.</text>
</comment>
<protein>
    <submittedName>
        <fullName evidence="1">Adenylate kinase</fullName>
    </submittedName>
</protein>
<dbReference type="SUPFAM" id="SSF52540">
    <property type="entry name" value="P-loop containing nucleoside triphosphate hydrolases"/>
    <property type="match status" value="1"/>
</dbReference>
<sequence>MKKVIVIGSPGAGKSTFSRKLRAVTGLPLYHLDMIWHKPDRTNISREELVQEQKKIMENQSWIIDGNYLSTMELRLENCDTIFLLDYPLEVCLAGAKARIGTKREDIPWLETEFDEEFRQWILDFPKDQLPIIYQLLEKYGQNRNVHIFRSRDAAENYLKENFSKNEEENSI</sequence>
<dbReference type="InterPro" id="IPR027417">
    <property type="entry name" value="P-loop_NTPase"/>
</dbReference>
<dbReference type="EMBL" id="DXIQ01000003">
    <property type="protein sequence ID" value="HIV37455.1"/>
    <property type="molecule type" value="Genomic_DNA"/>
</dbReference>
<keyword evidence="1" id="KW-0808">Transferase</keyword>
<dbReference type="AlphaFoldDB" id="A0A9D1TE35"/>
<keyword evidence="1" id="KW-0418">Kinase</keyword>
<organism evidence="1 2">
    <name type="scientific">Candidatus Blautia stercorigallinarum</name>
    <dbReference type="NCBI Taxonomy" id="2838501"/>
    <lineage>
        <taxon>Bacteria</taxon>
        <taxon>Bacillati</taxon>
        <taxon>Bacillota</taxon>
        <taxon>Clostridia</taxon>
        <taxon>Lachnospirales</taxon>
        <taxon>Lachnospiraceae</taxon>
        <taxon>Blautia</taxon>
    </lineage>
</organism>
<evidence type="ECO:0000313" key="2">
    <source>
        <dbReference type="Proteomes" id="UP000886814"/>
    </source>
</evidence>
<gene>
    <name evidence="1" type="ORF">H9747_00400</name>
</gene>
<dbReference type="PANTHER" id="PTHR37816">
    <property type="entry name" value="YALI0E33011P"/>
    <property type="match status" value="1"/>
</dbReference>
<dbReference type="InterPro" id="IPR052922">
    <property type="entry name" value="Cytidylate_Kinase-2"/>
</dbReference>
<dbReference type="PANTHER" id="PTHR37816:SF3">
    <property type="entry name" value="MODULATES DNA TOPOLOGY"/>
    <property type="match status" value="1"/>
</dbReference>
<dbReference type="GO" id="GO:0016301">
    <property type="term" value="F:kinase activity"/>
    <property type="evidence" value="ECO:0007669"/>
    <property type="project" value="UniProtKB-KW"/>
</dbReference>
<dbReference type="Gene3D" id="3.40.50.300">
    <property type="entry name" value="P-loop containing nucleotide triphosphate hydrolases"/>
    <property type="match status" value="1"/>
</dbReference>
<evidence type="ECO:0000313" key="1">
    <source>
        <dbReference type="EMBL" id="HIV37455.1"/>
    </source>
</evidence>
<accession>A0A9D1TE35</accession>
<dbReference type="Proteomes" id="UP000886814">
    <property type="component" value="Unassembled WGS sequence"/>
</dbReference>
<name>A0A9D1TE35_9FIRM</name>